<organism evidence="1 2">
    <name type="scientific">Cytobacillus oceanisediminis</name>
    <dbReference type="NCBI Taxonomy" id="665099"/>
    <lineage>
        <taxon>Bacteria</taxon>
        <taxon>Bacillati</taxon>
        <taxon>Bacillota</taxon>
        <taxon>Bacilli</taxon>
        <taxon>Bacillales</taxon>
        <taxon>Bacillaceae</taxon>
        <taxon>Cytobacillus</taxon>
    </lineage>
</organism>
<dbReference type="OrthoDB" id="5240640at2"/>
<dbReference type="Proteomes" id="UP000247150">
    <property type="component" value="Unassembled WGS sequence"/>
</dbReference>
<gene>
    <name evidence="1" type="ORF">DFO73_101622</name>
</gene>
<dbReference type="RefSeq" id="WP_110063293.1">
    <property type="nucleotide sequence ID" value="NZ_QGTW01000001.1"/>
</dbReference>
<evidence type="ECO:0000313" key="2">
    <source>
        <dbReference type="Proteomes" id="UP000247150"/>
    </source>
</evidence>
<evidence type="ECO:0008006" key="3">
    <source>
        <dbReference type="Google" id="ProtNLM"/>
    </source>
</evidence>
<reference evidence="1 2" key="1">
    <citation type="submission" date="2018-05" db="EMBL/GenBank/DDBJ databases">
        <title>Freshwater and sediment microbial communities from various areas in North America, analyzing microbe dynamics in response to fracking.</title>
        <authorList>
            <person name="Lamendella R."/>
        </authorList>
    </citation>
    <scope>NUCLEOTIDE SEQUENCE [LARGE SCALE GENOMIC DNA]</scope>
    <source>
        <strain evidence="1 2">15_TX</strain>
    </source>
</reference>
<comment type="caution">
    <text evidence="1">The sequence shown here is derived from an EMBL/GenBank/DDBJ whole genome shotgun (WGS) entry which is preliminary data.</text>
</comment>
<dbReference type="EMBL" id="QGTW01000001">
    <property type="protein sequence ID" value="PWW32358.1"/>
    <property type="molecule type" value="Genomic_DNA"/>
</dbReference>
<evidence type="ECO:0000313" key="1">
    <source>
        <dbReference type="EMBL" id="PWW32358.1"/>
    </source>
</evidence>
<proteinExistence type="predicted"/>
<accession>A0A2V3A6Y7</accession>
<sequence>MTQLSSKTLEFNQAQEAADHFFEKGWTDGLPVIPPTPERVQAMLDYVKAQPSDIVGTIPERNRFITAEKVAINAVMAGCIPAYMPVVMAAMEAVLDPKFGVHGPTASTGGASILLIVNGPIIHQIGLNTGKNLMGGSHRANATIGRAIGLIMKNAGGSSQFDQTTIGHPGKISFCIGEAECPEWEPLHVERGFNRSDSTVTAFASEGPHQINNHVAHTPEGILMSIADTMTNLATFHMQRSTQCALVLCPEHLFTLLEHGWDKARVKDFLFEHARRKKSELYSYGLRLEPLVEEEDEWVTAFPSPDDLLLLTGGGPAGRFSSFIPGWGSVSQSVAVTKQVRLSGFT</sequence>
<dbReference type="AlphaFoldDB" id="A0A2V3A6Y7"/>
<name>A0A2V3A6Y7_9BACI</name>
<protein>
    <recommendedName>
        <fullName evidence="3">Thioredoxin</fullName>
    </recommendedName>
</protein>